<keyword evidence="4" id="KW-0843">Virulence</keyword>
<gene>
    <name evidence="8" type="ORF">BKG90_03320</name>
</gene>
<evidence type="ECO:0000313" key="8">
    <source>
        <dbReference type="EMBL" id="OOF72730.1"/>
    </source>
</evidence>
<dbReference type="GO" id="GO:0003824">
    <property type="term" value="F:catalytic activity"/>
    <property type="evidence" value="ECO:0007669"/>
    <property type="project" value="UniProtKB-ARBA"/>
</dbReference>
<evidence type="ECO:0000256" key="4">
    <source>
        <dbReference type="ARBA" id="ARBA00023026"/>
    </source>
</evidence>
<dbReference type="EMBL" id="MLAB01000012">
    <property type="protein sequence ID" value="OOF72730.1"/>
    <property type="molecule type" value="Genomic_DNA"/>
</dbReference>
<dbReference type="Pfam" id="PF15526">
    <property type="entry name" value="Ntox21"/>
    <property type="match status" value="1"/>
</dbReference>
<dbReference type="NCBIfam" id="TIGR01901">
    <property type="entry name" value="adhes_NPXG"/>
    <property type="match status" value="1"/>
</dbReference>
<comment type="similarity">
    <text evidence="5">In the N-terminal section; belongs to the CdiA toxin family.</text>
</comment>
<dbReference type="Pfam" id="PF13332">
    <property type="entry name" value="Fil_haemagg_2"/>
    <property type="match status" value="4"/>
</dbReference>
<dbReference type="InterPro" id="IPR038181">
    <property type="entry name" value="Ntox21_sf"/>
</dbReference>
<dbReference type="InterPro" id="IPR008638">
    <property type="entry name" value="FhaB/CdiA-like_TPS"/>
</dbReference>
<feature type="domain" description="Filamentous haemagglutinin FhaB/tRNA nuclease CdiA-like TPS" evidence="7">
    <location>
        <begin position="49"/>
        <end position="169"/>
    </location>
</feature>
<proteinExistence type="inferred from homology"/>
<dbReference type="InterPro" id="IPR006914">
    <property type="entry name" value="VENN_dom"/>
</dbReference>
<dbReference type="SUPFAM" id="SSF51126">
    <property type="entry name" value="Pectin lyase-like"/>
    <property type="match status" value="1"/>
</dbReference>
<dbReference type="Pfam" id="PF05860">
    <property type="entry name" value="TPS"/>
    <property type="match status" value="1"/>
</dbReference>
<name>A0AAJ3K4X3_9PAST</name>
<keyword evidence="3" id="KW-1266">Target cell cytoplasm</keyword>
<dbReference type="NCBIfam" id="TIGR01731">
    <property type="entry name" value="fil_hemag_20aa"/>
    <property type="match status" value="13"/>
</dbReference>
<protein>
    <recommendedName>
        <fullName evidence="7">Filamentous haemagglutinin FhaB/tRNA nuclease CdiA-like TPS domain-containing protein</fullName>
    </recommendedName>
</protein>
<evidence type="ECO:0000313" key="9">
    <source>
        <dbReference type="Proteomes" id="UP000188998"/>
    </source>
</evidence>
<evidence type="ECO:0000256" key="6">
    <source>
        <dbReference type="SAM" id="SignalP"/>
    </source>
</evidence>
<feature type="signal peptide" evidence="6">
    <location>
        <begin position="1"/>
        <end position="27"/>
    </location>
</feature>
<evidence type="ECO:0000256" key="2">
    <source>
        <dbReference type="ARBA" id="ARBA00022656"/>
    </source>
</evidence>
<dbReference type="InterPro" id="IPR011050">
    <property type="entry name" value="Pectin_lyase_fold/virulence"/>
</dbReference>
<evidence type="ECO:0000256" key="5">
    <source>
        <dbReference type="ARBA" id="ARBA00024043"/>
    </source>
</evidence>
<dbReference type="GO" id="GO:0090729">
    <property type="term" value="F:toxin activity"/>
    <property type="evidence" value="ECO:0007669"/>
    <property type="project" value="UniProtKB-KW"/>
</dbReference>
<dbReference type="InterPro" id="IPR010069">
    <property type="entry name" value="CdiA_FHA1_rpt"/>
</dbReference>
<dbReference type="InterPro" id="IPR028190">
    <property type="entry name" value="Ntox21"/>
</dbReference>
<sequence>MFAKIQPLTFSLFCALGFVSFSSTVSANLIIQADKSAPKTQQPIVLQTANGLPQVNIQTPNEQGLSHNKYSKFDVDTKGAILNNSRTHVQTQQGGWVQGNPYLARGEAKVILNEVNSSDPSVLKGYVEVAGKKADVIIANPSGIHCEGCGVINSDRTTFTTGKPQIQHGNLENFVVEKGKVSVSGKGLDNSRVDYTEIIARETQINAGVWSKKEMKVVTGKNTVKRTGKPEDLQIIHTNQATTQETKPQVAIDVGQLGGMYADKIHLIGTEQGVGVHNAGHIGANAETLKIDSQGRIVNSGTLNANKAVQLSGTKGIENRGKIENRQGDITLNSKSDIKQDGVIVARAGNIHKTADRGITQQGESIAKGNIHYNAPSVTASTRSLIAAGADVKDTAEGEKRSLENLSAQGKTIAINSSGKATLQGKHLASGQLNINAKEVNLDHSRNQAYDIQVQARQGDIQANEAWLAAQQNLVLDTPTTLSTPNSHLTANKIRTKQTALNNAYGVWLQTGAEDFKLSAQSINNSGGTFSTQGHFFIDTQRVDNTKGKLIAAGKLEVDTHQGQFLSSSGLLFANQTLSLYTGQLDNRQGRIQGEQSVRIEAYNHSFNNQAGKLFTHGDLILNSAALSNAQGNIQADGQLNIETAGSQLDNDKGIVSSGTELTLHSGNLTNHQGIIRAQQATIQAALISQSEGVIKADNALTVSTAKDLISQENSLIEGGEVDLTIGGSFINNGQSDVVANRLINVTAADMDNQQGQIVSRGDLMMKMHRGRIRNAQGKISVGGNTTVSAQDFINTKGLVQSQGAIHLALQGNLDNRQTRPASGTPLGIISLGNLSVRTEQLDNHLGYIAAGENQSLNVRGLDNREGIVTAKTTQQIQAATIIDNSQGRLSSGDSRLNAMEMINRKGQILVADQLHLTATQGVDNRQGDIKASRAVTLLADRLDNQDGTIAATQGAATLKITQALQNLNGTINTKNSLNLTALGVNNTQGRVTTEQGEIQLNTRGEAFDNRNGKLLSGGLLALSAGAIDNRAGFIQATGDADITATDLNNSRVGALGSAVISHQYLRFNVSNIDNQATKAQQDNPTQGIIARELTVNSRQLNNQEGGIYSLSRADFRLDSQLNNHQGEILSWGDLHINGSPNSLDVNNTQGILQANNKLNLTARAFSEDGHIEAGHIDINVQSDVNTKRDINAYHSLKLTTAGQLVNQHRLSANDRLQLQAGKITNHQSGRISAAQTQVVSASTLHNEGLINSFNETENATTLIRAKQIDNIGTGRIYGDYVALQADSVLNKDQRGNDGKVYAATIAARKQLDIGAQRITNLTENYDANRKSGALIYSEGGIFFGNRLDENNYAVGQALSLKNFSSIIEAGKEIGLNIKDVANTNIHYQSAIQETSNVSVSKSYILPDYLATGDSPYNNGKLSYIDTKGLRRVNFSRAWKYVRSYDPSRLQVITDSSQLTKDQLLAIPNTADCDKGECRIMPESVYGKDNPIWQYFNLTAPAEEMPTITPAMAEAISRQKQEGVSRLTPSNLSEEEINALDEQQDAQMDYAPIVPAKPVEPKRENYPGFFAYRQAKNKYKRELTAYNKAVQDKADYETLLPLISWTAKYGDNLKALSDAIDKHNSPLLGEEFYRFWELFVNRERVEENITTASLPAQILAGENITYQSERFLNDKSWVISGRDIRNAGSGTLKNLDDEDAITRNIEEGWRDYTYTRWRGGFRRYHQRKHTQGGALKRVDEQHKDMGIFVQLENTQPAAYQHYQSGKSRNEIAKVQNGVNSTDIGKLNVSSVTNVDRDQNKVNFDNNTNQTKLSVTELAVERIPTIDKDKGIEVRSIPVDTRLPTQSLYRINPNANSHVLIETDPDFAQYKKWLSSDYMYKALRHDHENVHKRLGDGYYEQRLVREQINLLTGRQYLGGYQDFESQYKGLMDAGITFAKSFHLTPGVKLSAAQVAALTTDIVWLEKEQVRLDDGSQTEVLVPKVYAVVKKGDVAGNGTLFSAHNVQVKTQELVNQGTIAGRRLVMLESQSVHNSGKVSGGTVAAQVSGDMHNIGGVFEADDALLLNVKGDLAHQSTSKTTAVNLDGYRRHQTNLDRQALLHVKGENGTLAVSANRINLLGAAIINEGKGETQVSAKTDLNLTALSVGFDEKMGGGNHYRNERKDDVEISRIKGGGDVRLAAKNIYSQGALLEAAQRLTALAQNDLVLDSVAKAYELEEYHHIKSGSGISKSSKTSFAAAKGEQQQGSELKGESITLVAGQDIHAQGATLQAQSDIVLSAENNLTLGVSENSHFATQWEKRKKSGFGASFSGGVAALGYQRSKENRQGQYDSSTVNSTALVSQSGNIELYAKQTLKGEGVLADAGKDILVQGGNVALEAAYNRLYSQHQSSRKTSGVGVSVVYNPVKVAKANYGEQAGQGSAGGIVGKILTTAEAIGKTGHQLTSPFSPYIKHQQEKSNSHRASQQAVVSELSAGGNLTITAAVGNITTQGALLSAKGDGALWAKENIDLNVAVNQESQASRKRNWGAGLDLSKSLTSMATLYAGEGLGEGERYQEQASTLSFGGNASVTAQQGDIRLVGTQFVSEGESHLSAGKDIRLTTAQSRLGQSEDNRFQGIGEAVISETERFAGYNRKLNSQNADSVSHQGAMIASLNKNLNINAGGDYHQTAGQLLAKQQINLQADNITFDTVINRQQSDSHQSDLKIGQFARVSSPLIDLIQTVESAVKNKDASDRVKAAQALGLAAKGYTAYTDVAAGGALIRVESGSGFSHKRENTDAMSEFSLGNSVNARDIRITATEGDIRAKQTDFTSRDSEGKRQADSRIQLNAYKDLILESGQSAEKFKGKQQSAGFESGVGFAVGAQTGLYIYAQAGFTQGKQEERHVTQHNSHLDTAHLSLTSGGDTTLSGAVAKANRIDTDIKGNLRIESRQDEHLSKSSSSGGGLRVQGGIGTAWGASGYANASSGKAQGKQVIEQSGLFAEEGGYHINADNVHLKGAAIASTNATNSELKTNKLTFEDIQNESQSRAISGGISGSANLTKAMGNAPITGAQAKQQSEFAKLTGTSQSNHLSPTVPMYDSEQDSSITKATLTEGRITLNKDSAPRETTAAELGINTDLTEANRQVSAPKDIQKVLKEQQIISQNVGHMIAAATAFSDNRAKAAKEAEDKAAAELETAIKRNDTASLEAKIAAYDEAKAENQRWQDGGSSRRKVDAAVAVVGAILSGKTAAQTAVAGLSPELNAKIHDLTQDNKAANLFSHAVLSATEFYAAGLDPAAGALAGVAGEGVAMVLSEKVFNKLAEQLTTDERNLLKTASQLAGAVVGGISGNSTTATLEGAATAKRAVENNNLALGVVKRATLPAVKLVCSAECKTALGLVGTAYLLSNLEIEQTIEAGISADPTKIAKLSSEQREYLNNEILKGGNAGLFLGNEVWIPNASGGFTAVDPSLVTTTYGGKQVIDPRIFVNHTGGIEYPADYNLPTNTGGSQTINPDKGSHILVGGESQIGDWRDNVLFARNKDTIEVAEKLGYKNRIPPQKAPFNSHGQPVYWNGKNYITPDVDGHNVTDGWKMFDRRGNRLGTFDKDLNRIKD</sequence>
<dbReference type="Gene3D" id="3.10.380.20">
    <property type="entry name" value="Novel toxin 21 (CdiA), C-terminal domain"/>
    <property type="match status" value="1"/>
</dbReference>
<evidence type="ECO:0000259" key="7">
    <source>
        <dbReference type="SMART" id="SM00912"/>
    </source>
</evidence>
<dbReference type="Gene3D" id="2.160.20.10">
    <property type="entry name" value="Single-stranded right-handed beta-helix, Pectin lyase-like"/>
    <property type="match status" value="1"/>
</dbReference>
<reference evidence="8 9" key="1">
    <citation type="submission" date="2016-10" db="EMBL/GenBank/DDBJ databases">
        <title>Rodentibacter gen. nov. and new species.</title>
        <authorList>
            <person name="Christensen H."/>
        </authorList>
    </citation>
    <scope>NUCLEOTIDE SEQUENCE [LARGE SCALE GENOMIC DNA]</scope>
    <source>
        <strain evidence="8 9">199137021</strain>
    </source>
</reference>
<dbReference type="CDD" id="cd20685">
    <property type="entry name" value="CdiA-CT_Ecl_RNase-like"/>
    <property type="match status" value="1"/>
</dbReference>
<dbReference type="InterPro" id="IPR008619">
    <property type="entry name" value="Filamentous_hemagglutn_rpt"/>
</dbReference>
<keyword evidence="6" id="KW-0732">Signal</keyword>
<keyword evidence="9" id="KW-1185">Reference proteome</keyword>
<dbReference type="SMART" id="SM00912">
    <property type="entry name" value="Haemagg_act"/>
    <property type="match status" value="1"/>
</dbReference>
<dbReference type="InterPro" id="IPR012334">
    <property type="entry name" value="Pectin_lyas_fold"/>
</dbReference>
<dbReference type="Pfam" id="PF04829">
    <property type="entry name" value="PT-VENN"/>
    <property type="match status" value="1"/>
</dbReference>
<comment type="caution">
    <text evidence="8">The sequence shown here is derived from an EMBL/GenBank/DDBJ whole genome shotgun (WGS) entry which is preliminary data.</text>
</comment>
<dbReference type="Pfam" id="PF05594">
    <property type="entry name" value="Fil_haemagg"/>
    <property type="match status" value="8"/>
</dbReference>
<dbReference type="InterPro" id="IPR025157">
    <property type="entry name" value="Hemagglutinin_rpt"/>
</dbReference>
<feature type="chain" id="PRO_5042504296" description="Filamentous haemagglutinin FhaB/tRNA nuclease CdiA-like TPS domain-containing protein" evidence="6">
    <location>
        <begin position="28"/>
        <end position="3588"/>
    </location>
</feature>
<evidence type="ECO:0000256" key="1">
    <source>
        <dbReference type="ARBA" id="ARBA00004219"/>
    </source>
</evidence>
<organism evidence="8 9">
    <name type="scientific">Rodentibacter caecimuris</name>
    <dbReference type="NCBI Taxonomy" id="1796644"/>
    <lineage>
        <taxon>Bacteria</taxon>
        <taxon>Pseudomonadati</taxon>
        <taxon>Pseudomonadota</taxon>
        <taxon>Gammaproteobacteria</taxon>
        <taxon>Pasteurellales</taxon>
        <taxon>Pasteurellaceae</taxon>
        <taxon>Rodentibacter</taxon>
    </lineage>
</organism>
<evidence type="ECO:0000256" key="3">
    <source>
        <dbReference type="ARBA" id="ARBA00022913"/>
    </source>
</evidence>
<comment type="subcellular location">
    <subcellularLocation>
        <location evidence="1">Target cell</location>
        <location evidence="1">Target cell cytoplasm</location>
    </subcellularLocation>
</comment>
<accession>A0AAJ3K4X3</accession>
<dbReference type="Proteomes" id="UP000188998">
    <property type="component" value="Unassembled WGS sequence"/>
</dbReference>
<keyword evidence="2" id="KW-0800">Toxin</keyword>